<dbReference type="PROSITE" id="PS01036">
    <property type="entry name" value="HSP70_3"/>
    <property type="match status" value="1"/>
</dbReference>
<evidence type="ECO:0000256" key="1">
    <source>
        <dbReference type="ARBA" id="ARBA00007381"/>
    </source>
</evidence>
<dbReference type="Pfam" id="PF00012">
    <property type="entry name" value="HSP70"/>
    <property type="match status" value="1"/>
</dbReference>
<reference evidence="4" key="1">
    <citation type="submission" date="2020-10" db="EMBL/GenBank/DDBJ databases">
        <authorList>
            <person name="Kikuchi T."/>
        </authorList>
    </citation>
    <scope>NUCLEOTIDE SEQUENCE</scope>
    <source>
        <strain evidence="4">NKZ352</strain>
    </source>
</reference>
<comment type="similarity">
    <text evidence="1">Belongs to the heat shock protein 70 family.</text>
</comment>
<keyword evidence="5" id="KW-1185">Reference proteome</keyword>
<dbReference type="EMBL" id="CAJGYM010000158">
    <property type="protein sequence ID" value="CAD6199153.1"/>
    <property type="molecule type" value="Genomic_DNA"/>
</dbReference>
<comment type="caution">
    <text evidence="4">The sequence shown here is derived from an EMBL/GenBank/DDBJ whole genome shotgun (WGS) entry which is preliminary data.</text>
</comment>
<proteinExistence type="inferred from homology"/>
<dbReference type="InterPro" id="IPR013126">
    <property type="entry name" value="Hsp_70_fam"/>
</dbReference>
<dbReference type="PANTHER" id="PTHR19375">
    <property type="entry name" value="HEAT SHOCK PROTEIN 70KDA"/>
    <property type="match status" value="1"/>
</dbReference>
<dbReference type="InterPro" id="IPR018181">
    <property type="entry name" value="Heat_shock_70_CS"/>
</dbReference>
<evidence type="ECO:0000256" key="3">
    <source>
        <dbReference type="ARBA" id="ARBA00022840"/>
    </source>
</evidence>
<dbReference type="SUPFAM" id="SSF53067">
    <property type="entry name" value="Actin-like ATPase domain"/>
    <property type="match status" value="1"/>
</dbReference>
<keyword evidence="3" id="KW-0067">ATP-binding</keyword>
<dbReference type="Proteomes" id="UP000835052">
    <property type="component" value="Unassembled WGS sequence"/>
</dbReference>
<evidence type="ECO:0000256" key="2">
    <source>
        <dbReference type="ARBA" id="ARBA00022741"/>
    </source>
</evidence>
<name>A0A8S1HWW9_9PELO</name>
<organism evidence="4 5">
    <name type="scientific">Caenorhabditis auriculariae</name>
    <dbReference type="NCBI Taxonomy" id="2777116"/>
    <lineage>
        <taxon>Eukaryota</taxon>
        <taxon>Metazoa</taxon>
        <taxon>Ecdysozoa</taxon>
        <taxon>Nematoda</taxon>
        <taxon>Chromadorea</taxon>
        <taxon>Rhabditida</taxon>
        <taxon>Rhabditina</taxon>
        <taxon>Rhabditomorpha</taxon>
        <taxon>Rhabditoidea</taxon>
        <taxon>Rhabditidae</taxon>
        <taxon>Peloderinae</taxon>
        <taxon>Caenorhabditis</taxon>
    </lineage>
</organism>
<dbReference type="OrthoDB" id="434160at2759"/>
<dbReference type="Gene3D" id="3.90.640.10">
    <property type="entry name" value="Actin, Chain A, domain 4"/>
    <property type="match status" value="1"/>
</dbReference>
<evidence type="ECO:0000313" key="4">
    <source>
        <dbReference type="EMBL" id="CAD6199153.1"/>
    </source>
</evidence>
<protein>
    <submittedName>
        <fullName evidence="4">Uncharacterized protein</fullName>
    </submittedName>
</protein>
<sequence>MGAASFDATLVVVNNSNLDVVVAHGHFDLGGDVIDRHLMDYARKIVRESIEIDPFSDFHFKEQLRMTCQHAKHVLSIADQAKIPFQCKGKSLEIPFPDFSSQDSPSYGKIREAIDRSIAITEKILETAFRIGIQQNQIRILLLGGTSRIPMIRKKLEVFSVAINCQLSPDTAVAEGAARFGQGLAVERVYCLNNRPH</sequence>
<dbReference type="GO" id="GO:0140662">
    <property type="term" value="F:ATP-dependent protein folding chaperone"/>
    <property type="evidence" value="ECO:0007669"/>
    <property type="project" value="InterPro"/>
</dbReference>
<gene>
    <name evidence="4" type="ORF">CAUJ_LOCUS15057</name>
</gene>
<evidence type="ECO:0000313" key="5">
    <source>
        <dbReference type="Proteomes" id="UP000835052"/>
    </source>
</evidence>
<keyword evidence="2" id="KW-0547">Nucleotide-binding</keyword>
<dbReference type="AlphaFoldDB" id="A0A8S1HWW9"/>
<dbReference type="GO" id="GO:0005524">
    <property type="term" value="F:ATP binding"/>
    <property type="evidence" value="ECO:0007669"/>
    <property type="project" value="UniProtKB-KW"/>
</dbReference>
<dbReference type="GO" id="GO:0006950">
    <property type="term" value="P:response to stress"/>
    <property type="evidence" value="ECO:0007669"/>
    <property type="project" value="UniProtKB-ARBA"/>
</dbReference>
<dbReference type="PRINTS" id="PR00301">
    <property type="entry name" value="HEATSHOCK70"/>
</dbReference>
<dbReference type="InterPro" id="IPR043129">
    <property type="entry name" value="ATPase_NBD"/>
</dbReference>
<dbReference type="Gene3D" id="3.30.420.40">
    <property type="match status" value="1"/>
</dbReference>
<accession>A0A8S1HWW9</accession>